<evidence type="ECO:0000313" key="1">
    <source>
        <dbReference type="EMBL" id="KAL0842189.1"/>
    </source>
</evidence>
<evidence type="ECO:0000313" key="2">
    <source>
        <dbReference type="Proteomes" id="UP001549921"/>
    </source>
</evidence>
<proteinExistence type="predicted"/>
<name>A0ABD0TGH0_LOXSC</name>
<dbReference type="AlphaFoldDB" id="A0ABD0TGH0"/>
<dbReference type="EMBL" id="JBEDNZ010000005">
    <property type="protein sequence ID" value="KAL0842189.1"/>
    <property type="molecule type" value="Genomic_DNA"/>
</dbReference>
<comment type="caution">
    <text evidence="1">The sequence shown here is derived from an EMBL/GenBank/DDBJ whole genome shotgun (WGS) entry which is preliminary data.</text>
</comment>
<accession>A0ABD0TGH0</accession>
<dbReference type="Proteomes" id="UP001549921">
    <property type="component" value="Unassembled WGS sequence"/>
</dbReference>
<protein>
    <submittedName>
        <fullName evidence="1">Uncharacterized protein</fullName>
    </submittedName>
</protein>
<sequence length="98" mass="10782">MKTQVTIYNMAPLPHCRQKPNLEGHRKTATLKARAVSPKSVVIRALVMCLELTMFCTRQYLVLDEDSSNNIEHGAITLLPTKARSGGPSEDVAQSESS</sequence>
<gene>
    <name evidence="1" type="ORF">ABMA28_014352</name>
</gene>
<reference evidence="1 2" key="1">
    <citation type="submission" date="2024-06" db="EMBL/GenBank/DDBJ databases">
        <title>A chromosome-level genome assembly of beet webworm, Loxostege sticticalis.</title>
        <authorList>
            <person name="Zhang Y."/>
        </authorList>
    </citation>
    <scope>NUCLEOTIDE SEQUENCE [LARGE SCALE GENOMIC DNA]</scope>
    <source>
        <strain evidence="1">AQ028</strain>
        <tissue evidence="1">Male pupae</tissue>
    </source>
</reference>
<organism evidence="1 2">
    <name type="scientific">Loxostege sticticalis</name>
    <name type="common">Beet webworm moth</name>
    <dbReference type="NCBI Taxonomy" id="481309"/>
    <lineage>
        <taxon>Eukaryota</taxon>
        <taxon>Metazoa</taxon>
        <taxon>Ecdysozoa</taxon>
        <taxon>Arthropoda</taxon>
        <taxon>Hexapoda</taxon>
        <taxon>Insecta</taxon>
        <taxon>Pterygota</taxon>
        <taxon>Neoptera</taxon>
        <taxon>Endopterygota</taxon>
        <taxon>Lepidoptera</taxon>
        <taxon>Glossata</taxon>
        <taxon>Ditrysia</taxon>
        <taxon>Pyraloidea</taxon>
        <taxon>Crambidae</taxon>
        <taxon>Pyraustinae</taxon>
        <taxon>Loxostege</taxon>
    </lineage>
</organism>